<dbReference type="EMBL" id="AHKC01007992">
    <property type="protein sequence ID" value="EKF38028.1"/>
    <property type="molecule type" value="Genomic_DNA"/>
</dbReference>
<gene>
    <name evidence="2" type="ORF">MOQ_001767</name>
</gene>
<accession>K2MRX4</accession>
<name>K2MRX4_TRYCR</name>
<feature type="non-terminal residue" evidence="2">
    <location>
        <position position="210"/>
    </location>
</feature>
<keyword evidence="3" id="KW-1185">Reference proteome</keyword>
<proteinExistence type="predicted"/>
<evidence type="ECO:0000313" key="2">
    <source>
        <dbReference type="EMBL" id="EKF38028.1"/>
    </source>
</evidence>
<reference evidence="2 3" key="1">
    <citation type="journal article" date="2012" name="BMC Genomics">
        <title>Comparative genomic analysis of human infective Trypanosoma cruzi lineages with the bat-restricted subspecies T. cruzi marinkellei.</title>
        <authorList>
            <person name="Franzen O."/>
            <person name="Talavera-Lopez C."/>
            <person name="Ochaya S."/>
            <person name="Butler C.E."/>
            <person name="Messenger L.A."/>
            <person name="Lewis M.D."/>
            <person name="Llewellyn M.S."/>
            <person name="Marinkelle C.J."/>
            <person name="Tyler K.M."/>
            <person name="Miles M.A."/>
            <person name="Andersson B."/>
        </authorList>
    </citation>
    <scope>NUCLEOTIDE SEQUENCE [LARGE SCALE GENOMIC DNA]</scope>
    <source>
        <strain evidence="2 3">B7</strain>
    </source>
</reference>
<dbReference type="Proteomes" id="UP000007350">
    <property type="component" value="Unassembled WGS sequence"/>
</dbReference>
<protein>
    <submittedName>
        <fullName evidence="2">Dispersed gene family protein 1 (DGF-1), putative</fullName>
    </submittedName>
</protein>
<dbReference type="Pfam" id="PF22279">
    <property type="entry name" value="DGF-1_N"/>
    <property type="match status" value="1"/>
</dbReference>
<organism evidence="2 3">
    <name type="scientific">Trypanosoma cruzi marinkellei</name>
    <dbReference type="NCBI Taxonomy" id="85056"/>
    <lineage>
        <taxon>Eukaryota</taxon>
        <taxon>Discoba</taxon>
        <taxon>Euglenozoa</taxon>
        <taxon>Kinetoplastea</taxon>
        <taxon>Metakinetoplastina</taxon>
        <taxon>Trypanosomatida</taxon>
        <taxon>Trypanosomatidae</taxon>
        <taxon>Trypanosoma</taxon>
        <taxon>Schizotrypanum</taxon>
    </lineage>
</organism>
<dbReference type="AlphaFoldDB" id="K2MRX4"/>
<evidence type="ECO:0000313" key="3">
    <source>
        <dbReference type="Proteomes" id="UP000007350"/>
    </source>
</evidence>
<comment type="caution">
    <text evidence="2">The sequence shown here is derived from an EMBL/GenBank/DDBJ whole genome shotgun (WGS) entry which is preliminary data.</text>
</comment>
<feature type="domain" description="Dispersed gene family protein 1 N-terminal" evidence="1">
    <location>
        <begin position="87"/>
        <end position="191"/>
    </location>
</feature>
<evidence type="ECO:0000259" key="1">
    <source>
        <dbReference type="Pfam" id="PF22279"/>
    </source>
</evidence>
<sequence length="210" mass="20688">GVAASGGSVVAFVDSDFLLCKHAVSVRGAVSVSGSAVVLVRSDFSSAEDYAVAFYSTVSLVGGSMLLAKGNVHDGALREMLYAAGAVTAVGSSLSFVRNRALLPRMVSVSLSLAAGAHVRVACNGAGGVVLSTAEEYAAAGFVDAGSIDIAGCDACDRDTHCYAPGTASASMKSGVCVCACGSGGYGEACVPVGPSALSPVAATASRVFF</sequence>
<dbReference type="InterPro" id="IPR053914">
    <property type="entry name" value="DGF-1_N"/>
</dbReference>
<feature type="non-terminal residue" evidence="2">
    <location>
        <position position="1"/>
    </location>
</feature>